<organism evidence="2 3">
    <name type="scientific">Araneus ventricosus</name>
    <name type="common">Orbweaver spider</name>
    <name type="synonym">Epeira ventricosa</name>
    <dbReference type="NCBI Taxonomy" id="182803"/>
    <lineage>
        <taxon>Eukaryota</taxon>
        <taxon>Metazoa</taxon>
        <taxon>Ecdysozoa</taxon>
        <taxon>Arthropoda</taxon>
        <taxon>Chelicerata</taxon>
        <taxon>Arachnida</taxon>
        <taxon>Araneae</taxon>
        <taxon>Araneomorphae</taxon>
        <taxon>Entelegynae</taxon>
        <taxon>Araneoidea</taxon>
        <taxon>Araneidae</taxon>
        <taxon>Araneus</taxon>
    </lineage>
</organism>
<name>A0A4Y2PHU0_ARAVE</name>
<sequence>MILRSRQRSVDLALLSLQVSSSKQVNNTHGSSGTAREITNPHKVVPVLFRTYLGKNLGLGTQRGNVADDRLTPRPHHNHHQNMMFHMQYSQSLYR</sequence>
<dbReference type="EMBL" id="BGPR01011128">
    <property type="protein sequence ID" value="GBN49747.1"/>
    <property type="molecule type" value="Genomic_DNA"/>
</dbReference>
<keyword evidence="3" id="KW-1185">Reference proteome</keyword>
<reference evidence="2 3" key="1">
    <citation type="journal article" date="2019" name="Sci. Rep.">
        <title>Orb-weaving spider Araneus ventricosus genome elucidates the spidroin gene catalogue.</title>
        <authorList>
            <person name="Kono N."/>
            <person name="Nakamura H."/>
            <person name="Ohtoshi R."/>
            <person name="Moran D.A.P."/>
            <person name="Shinohara A."/>
            <person name="Yoshida Y."/>
            <person name="Fujiwara M."/>
            <person name="Mori M."/>
            <person name="Tomita M."/>
            <person name="Arakawa K."/>
        </authorList>
    </citation>
    <scope>NUCLEOTIDE SEQUENCE [LARGE SCALE GENOMIC DNA]</scope>
</reference>
<protein>
    <submittedName>
        <fullName evidence="2">Uncharacterized protein</fullName>
    </submittedName>
</protein>
<evidence type="ECO:0000256" key="1">
    <source>
        <dbReference type="SAM" id="MobiDB-lite"/>
    </source>
</evidence>
<gene>
    <name evidence="2" type="ORF">AVEN_11329_1</name>
</gene>
<accession>A0A4Y2PHU0</accession>
<dbReference type="Proteomes" id="UP000499080">
    <property type="component" value="Unassembled WGS sequence"/>
</dbReference>
<comment type="caution">
    <text evidence="2">The sequence shown here is derived from an EMBL/GenBank/DDBJ whole genome shotgun (WGS) entry which is preliminary data.</text>
</comment>
<proteinExistence type="predicted"/>
<dbReference type="AlphaFoldDB" id="A0A4Y2PHU0"/>
<feature type="region of interest" description="Disordered" evidence="1">
    <location>
        <begin position="64"/>
        <end position="95"/>
    </location>
</feature>
<evidence type="ECO:0000313" key="2">
    <source>
        <dbReference type="EMBL" id="GBN49747.1"/>
    </source>
</evidence>
<evidence type="ECO:0000313" key="3">
    <source>
        <dbReference type="Proteomes" id="UP000499080"/>
    </source>
</evidence>